<dbReference type="GeneID" id="64871751"/>
<proteinExistence type="predicted"/>
<dbReference type="KEGG" id="vg:64871751"/>
<keyword evidence="2" id="KW-1185">Reference proteome</keyword>
<dbReference type="EMBL" id="MN234188">
    <property type="protein sequence ID" value="QFG10451.1"/>
    <property type="molecule type" value="Genomic_DNA"/>
</dbReference>
<evidence type="ECO:0000313" key="1">
    <source>
        <dbReference type="EMBL" id="QFG10451.1"/>
    </source>
</evidence>
<dbReference type="Proteomes" id="UP000327026">
    <property type="component" value="Segment"/>
</dbReference>
<gene>
    <name evidence="1" type="primary">81</name>
    <name evidence="1" type="ORF">PBI_ANTHONY_81</name>
</gene>
<protein>
    <submittedName>
        <fullName evidence="1">Uncharacterized protein</fullName>
    </submittedName>
</protein>
<dbReference type="RefSeq" id="YP_010062117.1">
    <property type="nucleotide sequence ID" value="NC_054790.1"/>
</dbReference>
<evidence type="ECO:0000313" key="2">
    <source>
        <dbReference type="Proteomes" id="UP000327026"/>
    </source>
</evidence>
<accession>A0A5J6THV0</accession>
<sequence length="98" mass="11180">MTPQFSLDGGKTNYDAVSYGRPWNGWATPVVTRETLERLAATEGNNGQYVSLSFDGDTATLIELADEWRNECRFVLFPDESGYYDLSYLGWTFYKVED</sequence>
<reference evidence="1 2" key="1">
    <citation type="submission" date="2019-07" db="EMBL/GenBank/DDBJ databases">
        <authorList>
            <person name="Garlena R.A."/>
            <person name="Russell D.A."/>
            <person name="Pope W.H."/>
            <person name="Jacobs-Sera D."/>
            <person name="Hatfull G.F."/>
        </authorList>
    </citation>
    <scope>NUCLEOTIDE SEQUENCE [LARGE SCALE GENOMIC DNA]</scope>
</reference>
<organism evidence="1 2">
    <name type="scientific">Mycobacterium phage Anthony</name>
    <dbReference type="NCBI Taxonomy" id="2599857"/>
    <lineage>
        <taxon>Viruses</taxon>
        <taxon>Duplodnaviria</taxon>
        <taxon>Heunggongvirae</taxon>
        <taxon>Uroviricota</taxon>
        <taxon>Caudoviricetes</taxon>
        <taxon>Anthonyvirus</taxon>
        <taxon>Anthonyvirus anthony</taxon>
    </lineage>
</organism>
<name>A0A5J6THV0_9CAUD</name>